<keyword evidence="4" id="KW-0539">Nucleus</keyword>
<dbReference type="InterPro" id="IPR019775">
    <property type="entry name" value="WD40_repeat_CS"/>
</dbReference>
<dbReference type="AlphaFoldDB" id="A0A8X7C9J2"/>
<dbReference type="PANTHER" id="PTHR44267:SF1">
    <property type="entry name" value="WD REPEAT-CONTAINING PROTEIN 43"/>
    <property type="match status" value="1"/>
</dbReference>
<sequence>MPKENLSLSSQPKNIATSAHYQNSHHLYMSRKTYGLLFDQMDHCAITNLNEANSQSKFSDVQYLIMGSEKGEIQLLDINTGKLYSHFVSSHTNAVNDLCWNLDTLSLFSCSTDKTIGIWDMISGKLKAMWEADEEPLHSICVIDNDNLLAASTSVTWWNIKEQTVIKSLDKVHWLGVKPAIDRSPIQCSNDQAKLNLLHWMCCEKEAENLGKKDIF</sequence>
<dbReference type="GO" id="GO:0000462">
    <property type="term" value="P:maturation of SSU-rRNA from tricistronic rRNA transcript (SSU-rRNA, 5.8S rRNA, LSU-rRNA)"/>
    <property type="evidence" value="ECO:0007669"/>
    <property type="project" value="TreeGrafter"/>
</dbReference>
<evidence type="ECO:0000256" key="5">
    <source>
        <dbReference type="PROSITE-ProRule" id="PRU00221"/>
    </source>
</evidence>
<dbReference type="PROSITE" id="PS50082">
    <property type="entry name" value="WD_REPEATS_2"/>
    <property type="match status" value="1"/>
</dbReference>
<dbReference type="Pfam" id="PF00400">
    <property type="entry name" value="WD40"/>
    <property type="match status" value="1"/>
</dbReference>
<proteinExistence type="predicted"/>
<gene>
    <name evidence="6" type="primary">WDR43_0</name>
    <name evidence="6" type="ORF">TNIN_475081</name>
</gene>
<keyword evidence="7" id="KW-1185">Reference proteome</keyword>
<evidence type="ECO:0000256" key="4">
    <source>
        <dbReference type="ARBA" id="ARBA00023242"/>
    </source>
</evidence>
<dbReference type="GO" id="GO:0005730">
    <property type="term" value="C:nucleolus"/>
    <property type="evidence" value="ECO:0007669"/>
    <property type="project" value="TreeGrafter"/>
</dbReference>
<evidence type="ECO:0000313" key="7">
    <source>
        <dbReference type="Proteomes" id="UP000886998"/>
    </source>
</evidence>
<reference evidence="6" key="1">
    <citation type="submission" date="2020-08" db="EMBL/GenBank/DDBJ databases">
        <title>Multicomponent nature underlies the extraordinary mechanical properties of spider dragline silk.</title>
        <authorList>
            <person name="Kono N."/>
            <person name="Nakamura H."/>
            <person name="Mori M."/>
            <person name="Yoshida Y."/>
            <person name="Ohtoshi R."/>
            <person name="Malay A.D."/>
            <person name="Moran D.A.P."/>
            <person name="Tomita M."/>
            <person name="Numata K."/>
            <person name="Arakawa K."/>
        </authorList>
    </citation>
    <scope>NUCLEOTIDE SEQUENCE</scope>
</reference>
<evidence type="ECO:0000256" key="2">
    <source>
        <dbReference type="ARBA" id="ARBA00022574"/>
    </source>
</evidence>
<dbReference type="SUPFAM" id="SSF50978">
    <property type="entry name" value="WD40 repeat-like"/>
    <property type="match status" value="1"/>
</dbReference>
<dbReference type="Proteomes" id="UP000886998">
    <property type="component" value="Unassembled WGS sequence"/>
</dbReference>
<dbReference type="PROSITE" id="PS50294">
    <property type="entry name" value="WD_REPEATS_REGION"/>
    <property type="match status" value="1"/>
</dbReference>
<dbReference type="InterPro" id="IPR015943">
    <property type="entry name" value="WD40/YVTN_repeat-like_dom_sf"/>
</dbReference>
<feature type="repeat" description="WD" evidence="5">
    <location>
        <begin position="88"/>
        <end position="129"/>
    </location>
</feature>
<dbReference type="InterPro" id="IPR052414">
    <property type="entry name" value="U3_snoRNA-assoc_WDR"/>
</dbReference>
<keyword evidence="2 5" id="KW-0853">WD repeat</keyword>
<protein>
    <submittedName>
        <fullName evidence="6">WD repeat-containing protein 43</fullName>
    </submittedName>
</protein>
<dbReference type="SMART" id="SM00320">
    <property type="entry name" value="WD40"/>
    <property type="match status" value="2"/>
</dbReference>
<evidence type="ECO:0000256" key="1">
    <source>
        <dbReference type="ARBA" id="ARBA00004123"/>
    </source>
</evidence>
<keyword evidence="3" id="KW-0677">Repeat</keyword>
<dbReference type="Gene3D" id="2.130.10.10">
    <property type="entry name" value="YVTN repeat-like/Quinoprotein amine dehydrogenase"/>
    <property type="match status" value="1"/>
</dbReference>
<dbReference type="InterPro" id="IPR036322">
    <property type="entry name" value="WD40_repeat_dom_sf"/>
</dbReference>
<accession>A0A8X7C9J2</accession>
<dbReference type="PROSITE" id="PS00678">
    <property type="entry name" value="WD_REPEATS_1"/>
    <property type="match status" value="1"/>
</dbReference>
<comment type="caution">
    <text evidence="6">The sequence shown here is derived from an EMBL/GenBank/DDBJ whole genome shotgun (WGS) entry which is preliminary data.</text>
</comment>
<dbReference type="InterPro" id="IPR001680">
    <property type="entry name" value="WD40_rpt"/>
</dbReference>
<evidence type="ECO:0000256" key="3">
    <source>
        <dbReference type="ARBA" id="ARBA00022737"/>
    </source>
</evidence>
<dbReference type="PANTHER" id="PTHR44267">
    <property type="entry name" value="WD REPEAT-CONTAINING PROTEIN 43"/>
    <property type="match status" value="1"/>
</dbReference>
<organism evidence="6 7">
    <name type="scientific">Trichonephila inaurata madagascariensis</name>
    <dbReference type="NCBI Taxonomy" id="2747483"/>
    <lineage>
        <taxon>Eukaryota</taxon>
        <taxon>Metazoa</taxon>
        <taxon>Ecdysozoa</taxon>
        <taxon>Arthropoda</taxon>
        <taxon>Chelicerata</taxon>
        <taxon>Arachnida</taxon>
        <taxon>Araneae</taxon>
        <taxon>Araneomorphae</taxon>
        <taxon>Entelegynae</taxon>
        <taxon>Araneoidea</taxon>
        <taxon>Nephilidae</taxon>
        <taxon>Trichonephila</taxon>
        <taxon>Trichonephila inaurata</taxon>
    </lineage>
</organism>
<name>A0A8X7C9J2_9ARAC</name>
<dbReference type="EMBL" id="BMAV01013389">
    <property type="protein sequence ID" value="GFY61050.1"/>
    <property type="molecule type" value="Genomic_DNA"/>
</dbReference>
<evidence type="ECO:0000313" key="6">
    <source>
        <dbReference type="EMBL" id="GFY61050.1"/>
    </source>
</evidence>
<dbReference type="OrthoDB" id="30195at2759"/>
<comment type="subcellular location">
    <subcellularLocation>
        <location evidence="1">Nucleus</location>
    </subcellularLocation>
</comment>